<accession>A0A0F9IDV8</accession>
<comment type="subcellular location">
    <subcellularLocation>
        <location evidence="2">Mitochondrion</location>
    </subcellularLocation>
</comment>
<evidence type="ECO:0000256" key="7">
    <source>
        <dbReference type="ARBA" id="ARBA00022691"/>
    </source>
</evidence>
<dbReference type="PANTHER" id="PTHR10949:SF0">
    <property type="entry name" value="LIPOYL SYNTHASE, MITOCHONDRIAL"/>
    <property type="match status" value="1"/>
</dbReference>
<dbReference type="Pfam" id="PF04055">
    <property type="entry name" value="Radical_SAM"/>
    <property type="match status" value="1"/>
</dbReference>
<comment type="cofactor">
    <cofactor evidence="1">
        <name>[4Fe-4S] cluster</name>
        <dbReference type="ChEBI" id="CHEBI:49883"/>
    </cofactor>
</comment>
<evidence type="ECO:0000256" key="6">
    <source>
        <dbReference type="ARBA" id="ARBA00022679"/>
    </source>
</evidence>
<dbReference type="Pfam" id="PF16881">
    <property type="entry name" value="LIAS_N"/>
    <property type="match status" value="1"/>
</dbReference>
<feature type="domain" description="Radical SAM core" evidence="12">
    <location>
        <begin position="51"/>
        <end position="267"/>
    </location>
</feature>
<dbReference type="EC" id="2.8.1.8" evidence="3"/>
<evidence type="ECO:0000256" key="1">
    <source>
        <dbReference type="ARBA" id="ARBA00001966"/>
    </source>
</evidence>
<evidence type="ECO:0000256" key="9">
    <source>
        <dbReference type="ARBA" id="ARBA00023004"/>
    </source>
</evidence>
<dbReference type="PROSITE" id="PS51918">
    <property type="entry name" value="RADICAL_SAM"/>
    <property type="match status" value="1"/>
</dbReference>
<dbReference type="AlphaFoldDB" id="A0A0F9IDV8"/>
<dbReference type="InterPro" id="IPR003698">
    <property type="entry name" value="Lipoyl_synth"/>
</dbReference>
<keyword evidence="9" id="KW-0408">Iron</keyword>
<keyword evidence="7" id="KW-0949">S-adenosyl-L-methionine</keyword>
<dbReference type="SUPFAM" id="SSF102114">
    <property type="entry name" value="Radical SAM enzymes"/>
    <property type="match status" value="1"/>
</dbReference>
<evidence type="ECO:0000256" key="10">
    <source>
        <dbReference type="ARBA" id="ARBA00023014"/>
    </source>
</evidence>
<reference evidence="13" key="1">
    <citation type="journal article" date="2015" name="Nature">
        <title>Complex archaea that bridge the gap between prokaryotes and eukaryotes.</title>
        <authorList>
            <person name="Spang A."/>
            <person name="Saw J.H."/>
            <person name="Jorgensen S.L."/>
            <person name="Zaremba-Niedzwiedzka K."/>
            <person name="Martijn J."/>
            <person name="Lind A.E."/>
            <person name="van Eijk R."/>
            <person name="Schleper C."/>
            <person name="Guy L."/>
            <person name="Ettema T.J."/>
        </authorList>
    </citation>
    <scope>NUCLEOTIDE SEQUENCE</scope>
</reference>
<keyword evidence="4" id="KW-0004">4Fe-4S</keyword>
<dbReference type="GO" id="GO:0051539">
    <property type="term" value="F:4 iron, 4 sulfur cluster binding"/>
    <property type="evidence" value="ECO:0007669"/>
    <property type="project" value="UniProtKB-KW"/>
</dbReference>
<keyword evidence="6" id="KW-0808">Transferase</keyword>
<dbReference type="PIRSF" id="PIRSF005963">
    <property type="entry name" value="Lipoyl_synth"/>
    <property type="match status" value="1"/>
</dbReference>
<dbReference type="InterPro" id="IPR031691">
    <property type="entry name" value="LIAS_N"/>
</dbReference>
<dbReference type="SFLD" id="SFLDG01058">
    <property type="entry name" value="lipoyl_synthase_like"/>
    <property type="match status" value="1"/>
</dbReference>
<dbReference type="HAMAP" id="MF_00206">
    <property type="entry name" value="Lipoyl_synth"/>
    <property type="match status" value="1"/>
</dbReference>
<dbReference type="InterPro" id="IPR058240">
    <property type="entry name" value="rSAM_sf"/>
</dbReference>
<dbReference type="InterPro" id="IPR007197">
    <property type="entry name" value="rSAM"/>
</dbReference>
<dbReference type="PANTHER" id="PTHR10949">
    <property type="entry name" value="LIPOYL SYNTHASE"/>
    <property type="match status" value="1"/>
</dbReference>
<keyword evidence="10" id="KW-0411">Iron-sulfur</keyword>
<dbReference type="SMART" id="SM00729">
    <property type="entry name" value="Elp3"/>
    <property type="match status" value="1"/>
</dbReference>
<organism evidence="13">
    <name type="scientific">marine sediment metagenome</name>
    <dbReference type="NCBI Taxonomy" id="412755"/>
    <lineage>
        <taxon>unclassified sequences</taxon>
        <taxon>metagenomes</taxon>
        <taxon>ecological metagenomes</taxon>
    </lineage>
</organism>
<evidence type="ECO:0000256" key="4">
    <source>
        <dbReference type="ARBA" id="ARBA00022485"/>
    </source>
</evidence>
<dbReference type="InterPro" id="IPR013785">
    <property type="entry name" value="Aldolase_TIM"/>
</dbReference>
<evidence type="ECO:0000256" key="3">
    <source>
        <dbReference type="ARBA" id="ARBA00012237"/>
    </source>
</evidence>
<dbReference type="GO" id="GO:0046872">
    <property type="term" value="F:metal ion binding"/>
    <property type="evidence" value="ECO:0007669"/>
    <property type="project" value="UniProtKB-KW"/>
</dbReference>
<dbReference type="NCBIfam" id="NF009544">
    <property type="entry name" value="PRK12928.1"/>
    <property type="match status" value="1"/>
</dbReference>
<dbReference type="GO" id="GO:0016992">
    <property type="term" value="F:lipoate synthase activity"/>
    <property type="evidence" value="ECO:0007669"/>
    <property type="project" value="UniProtKB-EC"/>
</dbReference>
<keyword evidence="5" id="KW-0963">Cytoplasm</keyword>
<dbReference type="Gene3D" id="3.20.20.70">
    <property type="entry name" value="Aldolase class I"/>
    <property type="match status" value="1"/>
</dbReference>
<evidence type="ECO:0000256" key="8">
    <source>
        <dbReference type="ARBA" id="ARBA00022723"/>
    </source>
</evidence>
<proteinExistence type="inferred from homology"/>
<evidence type="ECO:0000256" key="5">
    <source>
        <dbReference type="ARBA" id="ARBA00022490"/>
    </source>
</evidence>
<dbReference type="FunFam" id="3.20.20.70:FF:000040">
    <property type="entry name" value="Lipoyl synthase"/>
    <property type="match status" value="1"/>
</dbReference>
<keyword evidence="8" id="KW-0479">Metal-binding</keyword>
<dbReference type="NCBIfam" id="NF004019">
    <property type="entry name" value="PRK05481.1"/>
    <property type="match status" value="1"/>
</dbReference>
<dbReference type="GO" id="GO:0005739">
    <property type="term" value="C:mitochondrion"/>
    <property type="evidence" value="ECO:0007669"/>
    <property type="project" value="UniProtKB-SubCell"/>
</dbReference>
<protein>
    <recommendedName>
        <fullName evidence="3">lipoyl synthase</fullName>
        <ecNumber evidence="3">2.8.1.8</ecNumber>
    </recommendedName>
</protein>
<dbReference type="EMBL" id="LAZR01021363">
    <property type="protein sequence ID" value="KKL85587.1"/>
    <property type="molecule type" value="Genomic_DNA"/>
</dbReference>
<dbReference type="SFLD" id="SFLDS00029">
    <property type="entry name" value="Radical_SAM"/>
    <property type="match status" value="1"/>
</dbReference>
<name>A0A0F9IDV8_9ZZZZ</name>
<dbReference type="NCBIfam" id="TIGR00510">
    <property type="entry name" value="lipA"/>
    <property type="match status" value="1"/>
</dbReference>
<evidence type="ECO:0000256" key="11">
    <source>
        <dbReference type="ARBA" id="ARBA00047326"/>
    </source>
</evidence>
<comment type="catalytic activity">
    <reaction evidence="11">
        <text>[[Fe-S] cluster scaffold protein carrying a second [4Fe-4S](2+) cluster] + N(6)-octanoyl-L-lysyl-[protein] + 2 oxidized [2Fe-2S]-[ferredoxin] + 2 S-adenosyl-L-methionine + 4 H(+) = [[Fe-S] cluster scaffold protein] + N(6)-[(R)-dihydrolipoyl]-L-lysyl-[protein] + 4 Fe(3+) + 2 hydrogen sulfide + 2 5'-deoxyadenosine + 2 L-methionine + 2 reduced [2Fe-2S]-[ferredoxin]</text>
        <dbReference type="Rhea" id="RHEA:16585"/>
        <dbReference type="Rhea" id="RHEA-COMP:9928"/>
        <dbReference type="Rhea" id="RHEA-COMP:10000"/>
        <dbReference type="Rhea" id="RHEA-COMP:10001"/>
        <dbReference type="Rhea" id="RHEA-COMP:10475"/>
        <dbReference type="Rhea" id="RHEA-COMP:14568"/>
        <dbReference type="Rhea" id="RHEA-COMP:14569"/>
        <dbReference type="ChEBI" id="CHEBI:15378"/>
        <dbReference type="ChEBI" id="CHEBI:17319"/>
        <dbReference type="ChEBI" id="CHEBI:29034"/>
        <dbReference type="ChEBI" id="CHEBI:29919"/>
        <dbReference type="ChEBI" id="CHEBI:33722"/>
        <dbReference type="ChEBI" id="CHEBI:33737"/>
        <dbReference type="ChEBI" id="CHEBI:33738"/>
        <dbReference type="ChEBI" id="CHEBI:57844"/>
        <dbReference type="ChEBI" id="CHEBI:59789"/>
        <dbReference type="ChEBI" id="CHEBI:78809"/>
        <dbReference type="ChEBI" id="CHEBI:83100"/>
        <dbReference type="EC" id="2.8.1.8"/>
    </reaction>
</comment>
<dbReference type="InterPro" id="IPR006638">
    <property type="entry name" value="Elp3/MiaA/NifB-like_rSAM"/>
</dbReference>
<evidence type="ECO:0000313" key="13">
    <source>
        <dbReference type="EMBL" id="KKL85587.1"/>
    </source>
</evidence>
<comment type="caution">
    <text evidence="13">The sequence shown here is derived from an EMBL/GenBank/DDBJ whole genome shotgun (WGS) entry which is preliminary data.</text>
</comment>
<evidence type="ECO:0000259" key="12">
    <source>
        <dbReference type="PROSITE" id="PS51918"/>
    </source>
</evidence>
<sequence length="295" mass="33009">MAGEGVQRKPEWLKVRFPGGPNYVRLKGLIREKRLHTVCEEAHCPNIGECWEAGTATFMILGDTCTRACAFCAVTSGRPQALDMGEPLRVAQAVRRMGLTHAVVTSVNRDDEPDGGAAIFAATIRSIRRLCSGTSVEVLIPDFMGNWQALATVMEERPEILNHNTETVPRLYRRVRPKARYERSLELLRRAKEMDPKGITKTGVMVGLGETKHELLLVMADLVDVGCDVLTIGQYLRPSARHAPVERYYRPEEFEELAEAGRRLGFRHVEAGPLVRSSYHAERHVAKLGRRMVPA</sequence>
<gene>
    <name evidence="13" type="ORF">LCGC14_1953230</name>
</gene>
<evidence type="ECO:0000256" key="2">
    <source>
        <dbReference type="ARBA" id="ARBA00004173"/>
    </source>
</evidence>
<dbReference type="SFLD" id="SFLDF00271">
    <property type="entry name" value="lipoyl_synthase"/>
    <property type="match status" value="1"/>
</dbReference>